<accession>A0A6B0UEA9</accession>
<organism evidence="2">
    <name type="scientific">Ixodes ricinus</name>
    <name type="common">Common tick</name>
    <name type="synonym">Acarus ricinus</name>
    <dbReference type="NCBI Taxonomy" id="34613"/>
    <lineage>
        <taxon>Eukaryota</taxon>
        <taxon>Metazoa</taxon>
        <taxon>Ecdysozoa</taxon>
        <taxon>Arthropoda</taxon>
        <taxon>Chelicerata</taxon>
        <taxon>Arachnida</taxon>
        <taxon>Acari</taxon>
        <taxon>Parasitiformes</taxon>
        <taxon>Ixodida</taxon>
        <taxon>Ixodoidea</taxon>
        <taxon>Ixodidae</taxon>
        <taxon>Ixodinae</taxon>
        <taxon>Ixodes</taxon>
    </lineage>
</organism>
<keyword evidence="1" id="KW-0732">Signal</keyword>
<feature type="chain" id="PRO_5025659500" evidence="1">
    <location>
        <begin position="20"/>
        <end position="98"/>
    </location>
</feature>
<protein>
    <submittedName>
        <fullName evidence="2">Putative secreted protein</fullName>
    </submittedName>
</protein>
<name>A0A6B0UEA9_IXORI</name>
<reference evidence="2" key="1">
    <citation type="submission" date="2019-12" db="EMBL/GenBank/DDBJ databases">
        <title>An insight into the sialome of adult female Ixodes ricinus ticks feeding for 6 days.</title>
        <authorList>
            <person name="Perner J."/>
            <person name="Ribeiro J.M.C."/>
        </authorList>
    </citation>
    <scope>NUCLEOTIDE SEQUENCE</scope>
    <source>
        <strain evidence="2">Semi-engorged</strain>
        <tissue evidence="2">Salivary glands</tissue>
    </source>
</reference>
<evidence type="ECO:0000256" key="1">
    <source>
        <dbReference type="SAM" id="SignalP"/>
    </source>
</evidence>
<dbReference type="EMBL" id="GIFC01005691">
    <property type="protein sequence ID" value="MXU87774.1"/>
    <property type="molecule type" value="Transcribed_RNA"/>
</dbReference>
<dbReference type="AlphaFoldDB" id="A0A6B0UEA9"/>
<sequence length="98" mass="11691">MVGLFSWFLLNMFYQRAQLFPVVRCPRTLLRRISPQYFALLYEVSSDSYFYYLTACHHNVHNFCTFLNNTFRLFAPSAYRICVRERISVSTGAHFVCR</sequence>
<feature type="signal peptide" evidence="1">
    <location>
        <begin position="1"/>
        <end position="19"/>
    </location>
</feature>
<proteinExistence type="predicted"/>
<evidence type="ECO:0000313" key="2">
    <source>
        <dbReference type="EMBL" id="MXU87774.1"/>
    </source>
</evidence>